<organism evidence="1 2">
    <name type="scientific">Arsenicibacter rosenii</name>
    <dbReference type="NCBI Taxonomy" id="1750698"/>
    <lineage>
        <taxon>Bacteria</taxon>
        <taxon>Pseudomonadati</taxon>
        <taxon>Bacteroidota</taxon>
        <taxon>Cytophagia</taxon>
        <taxon>Cytophagales</taxon>
        <taxon>Spirosomataceae</taxon>
        <taxon>Arsenicibacter</taxon>
    </lineage>
</organism>
<protein>
    <recommendedName>
        <fullName evidence="3">Cadherin domain-containing protein</fullName>
    </recommendedName>
</protein>
<dbReference type="Proteomes" id="UP000181790">
    <property type="component" value="Unassembled WGS sequence"/>
</dbReference>
<proteinExistence type="predicted"/>
<evidence type="ECO:0000313" key="2">
    <source>
        <dbReference type="Proteomes" id="UP000181790"/>
    </source>
</evidence>
<sequence length="313" mass="33616">MGRLSDVIADSSVNAGKFNNPVGGKKQPKGKYIALALVPKNTLPDFGASYTPPSGSPTTLTGANLVGFLKTLAFKGTAWFLGNGLVNGKRARPQEMKNSALYGTETMERPTGEVKEAVVFDIKWFYQNRDFFNTLRYNYTEFDLYIFTDRSVELVRYDDCLPVFSDIGDETPGDINRDIAGSFTVTYSNDGQILPVFSINETTLSASNFKITFGAVTATTITNVAGTERYNMTSGAGGTITRAVNETDAAGLKYSIFLPDGSAIPSGQPVTINANTGLVTVGNTLTAGSYTYVVMVENPTGVTGQHTIYLTVA</sequence>
<dbReference type="EMBL" id="MORL01000046">
    <property type="protein sequence ID" value="OIN55662.1"/>
    <property type="molecule type" value="Genomic_DNA"/>
</dbReference>
<name>A0A1S2VAF0_9BACT</name>
<dbReference type="AlphaFoldDB" id="A0A1S2VAF0"/>
<gene>
    <name evidence="1" type="ORF">BLX24_28925</name>
</gene>
<accession>A0A1S2VAF0</accession>
<reference evidence="1 2" key="1">
    <citation type="submission" date="2016-10" db="EMBL/GenBank/DDBJ databases">
        <title>Arsenicibacter rosenii gen. nov., sp. nov., an efficient arsenic-methylating bacterium isolated from an arsenic-contaminated paddy soil.</title>
        <authorList>
            <person name="Huang K."/>
        </authorList>
    </citation>
    <scope>NUCLEOTIDE SEQUENCE [LARGE SCALE GENOMIC DNA]</scope>
    <source>
        <strain evidence="1 2">SM-1</strain>
    </source>
</reference>
<keyword evidence="2" id="KW-1185">Reference proteome</keyword>
<dbReference type="RefSeq" id="WP_071506718.1">
    <property type="nucleotide sequence ID" value="NZ_MORL01000046.1"/>
</dbReference>
<dbReference type="OrthoDB" id="952011at2"/>
<evidence type="ECO:0000313" key="1">
    <source>
        <dbReference type="EMBL" id="OIN55662.1"/>
    </source>
</evidence>
<comment type="caution">
    <text evidence="1">The sequence shown here is derived from an EMBL/GenBank/DDBJ whole genome shotgun (WGS) entry which is preliminary data.</text>
</comment>
<evidence type="ECO:0008006" key="3">
    <source>
        <dbReference type="Google" id="ProtNLM"/>
    </source>
</evidence>